<organism evidence="2 3">
    <name type="scientific">Kinneretia aquatilis</name>
    <dbReference type="NCBI Taxonomy" id="2070761"/>
    <lineage>
        <taxon>Bacteria</taxon>
        <taxon>Pseudomonadati</taxon>
        <taxon>Pseudomonadota</taxon>
        <taxon>Betaproteobacteria</taxon>
        <taxon>Burkholderiales</taxon>
        <taxon>Sphaerotilaceae</taxon>
        <taxon>Roseateles</taxon>
    </lineage>
</organism>
<sequence>MPGLIERLSLGWQTDLIFARFDGQMIERPDCLVLRMPGNPLFYWGNALILPEPPRDTELTHWLQRFEEEVGQHTRESGHVAIGFDAAAPHEPLLSWAAAGFEIFGSATLAVTAAAWRRPQRALAPEFHIRALDLTQEGELAAVLDLQCESNDAGYEPFGYRVHRERQMRRYAAMQAAGLGSWFAVFAGEQLVADCGLFRAAQLGRPELGRFQHVGTHPAWRRRGLCTALIDAVVGQGLQTWGLERLVMCADPDDVAIGIYESLGFSRALAGDVRAICAQRRPTRDQAPNQR</sequence>
<dbReference type="OrthoDB" id="9796919at2"/>
<dbReference type="RefSeq" id="WP_102766322.1">
    <property type="nucleotide sequence ID" value="NZ_POSP01000001.1"/>
</dbReference>
<dbReference type="AlphaFoldDB" id="A0A2N8L3B6"/>
<evidence type="ECO:0000313" key="3">
    <source>
        <dbReference type="Proteomes" id="UP000235916"/>
    </source>
</evidence>
<dbReference type="PROSITE" id="PS51186">
    <property type="entry name" value="GNAT"/>
    <property type="match status" value="1"/>
</dbReference>
<evidence type="ECO:0000313" key="2">
    <source>
        <dbReference type="EMBL" id="PND40188.1"/>
    </source>
</evidence>
<comment type="caution">
    <text evidence="2">The sequence shown here is derived from an EMBL/GenBank/DDBJ whole genome shotgun (WGS) entry which is preliminary data.</text>
</comment>
<feature type="domain" description="N-acetyltransferase" evidence="1">
    <location>
        <begin position="127"/>
        <end position="283"/>
    </location>
</feature>
<dbReference type="Gene3D" id="3.40.630.30">
    <property type="match status" value="1"/>
</dbReference>
<dbReference type="CDD" id="cd04301">
    <property type="entry name" value="NAT_SF"/>
    <property type="match status" value="1"/>
</dbReference>
<dbReference type="SUPFAM" id="SSF55729">
    <property type="entry name" value="Acyl-CoA N-acyltransferases (Nat)"/>
    <property type="match status" value="1"/>
</dbReference>
<keyword evidence="3" id="KW-1185">Reference proteome</keyword>
<name>A0A2N8L3B6_9BURK</name>
<reference evidence="2 3" key="1">
    <citation type="submission" date="2018-01" db="EMBL/GenBank/DDBJ databases">
        <title>Draft genome sequence of Paucibacter aquatile CR182 isolated from freshwater of the Nakdong River.</title>
        <authorList>
            <person name="Choi A."/>
            <person name="Chung E.J."/>
        </authorList>
    </citation>
    <scope>NUCLEOTIDE SEQUENCE [LARGE SCALE GENOMIC DNA]</scope>
    <source>
        <strain evidence="2 3">CR182</strain>
    </source>
</reference>
<accession>A0A2N8L3B6</accession>
<dbReference type="EMBL" id="POSP01000001">
    <property type="protein sequence ID" value="PND40188.1"/>
    <property type="molecule type" value="Genomic_DNA"/>
</dbReference>
<evidence type="ECO:0000259" key="1">
    <source>
        <dbReference type="PROSITE" id="PS51186"/>
    </source>
</evidence>
<dbReference type="Proteomes" id="UP000235916">
    <property type="component" value="Unassembled WGS sequence"/>
</dbReference>
<proteinExistence type="predicted"/>
<dbReference type="Pfam" id="PF00583">
    <property type="entry name" value="Acetyltransf_1"/>
    <property type="match status" value="1"/>
</dbReference>
<dbReference type="GO" id="GO:0016747">
    <property type="term" value="F:acyltransferase activity, transferring groups other than amino-acyl groups"/>
    <property type="evidence" value="ECO:0007669"/>
    <property type="project" value="InterPro"/>
</dbReference>
<dbReference type="InterPro" id="IPR000182">
    <property type="entry name" value="GNAT_dom"/>
</dbReference>
<dbReference type="InterPro" id="IPR016181">
    <property type="entry name" value="Acyl_CoA_acyltransferase"/>
</dbReference>
<gene>
    <name evidence="2" type="ORF">C1O66_02050</name>
</gene>
<protein>
    <recommendedName>
        <fullName evidence="1">N-acetyltransferase domain-containing protein</fullName>
    </recommendedName>
</protein>